<evidence type="ECO:0000256" key="1">
    <source>
        <dbReference type="SAM" id="Phobius"/>
    </source>
</evidence>
<reference evidence="3 4" key="1">
    <citation type="submission" date="2018-06" db="EMBL/GenBank/DDBJ databases">
        <authorList>
            <consortium name="Pathogen Informatics"/>
            <person name="Doyle S."/>
        </authorList>
    </citation>
    <scope>NUCLEOTIDE SEQUENCE [LARGE SCALE GENOMIC DNA]</scope>
    <source>
        <strain evidence="3 4">NCTC13456</strain>
    </source>
</reference>
<reference evidence="2 5" key="2">
    <citation type="submission" date="2019-06" db="EMBL/GenBank/DDBJ databases">
        <title>Emergence of pandrug resistant Empedobacter falsenii in China.</title>
        <authorList>
            <person name="Dong N."/>
            <person name="Chen S."/>
            <person name="Zhang R."/>
        </authorList>
    </citation>
    <scope>NUCLEOTIDE SEQUENCE [LARGE SCALE GENOMIC DNA]</scope>
    <source>
        <strain evidence="2 5">1681-1</strain>
    </source>
</reference>
<dbReference type="STRING" id="343874.GCA_000805695_01140"/>
<proteinExistence type="predicted"/>
<keyword evidence="5" id="KW-1185">Reference proteome</keyword>
<dbReference type="AlphaFoldDB" id="A0A376G1U1"/>
<name>A0A376G1U1_9FLAO</name>
<evidence type="ECO:0000313" key="3">
    <source>
        <dbReference type="EMBL" id="STD53503.1"/>
    </source>
</evidence>
<dbReference type="RefSeq" id="WP_038336022.1">
    <property type="nucleotide sequence ID" value="NZ_CP040908.1"/>
</dbReference>
<evidence type="ECO:0000313" key="2">
    <source>
        <dbReference type="EMBL" id="QLL59705.1"/>
    </source>
</evidence>
<sequence>MGVITDLFFAIGDIFKWTFENLLSPVGVIFGWLFTFIGCALLGWWLYKIASFGTENEKRYER</sequence>
<dbReference type="EMBL" id="CP040908">
    <property type="protein sequence ID" value="QLL59705.1"/>
    <property type="molecule type" value="Genomic_DNA"/>
</dbReference>
<evidence type="ECO:0000313" key="5">
    <source>
        <dbReference type="Proteomes" id="UP000510643"/>
    </source>
</evidence>
<dbReference type="Proteomes" id="UP000254737">
    <property type="component" value="Unassembled WGS sequence"/>
</dbReference>
<dbReference type="KEGG" id="efal:FH779_17145"/>
<gene>
    <name evidence="2" type="ORF">FH779_17145</name>
    <name evidence="3" type="ORF">NCTC13456_00524</name>
</gene>
<evidence type="ECO:0000313" key="4">
    <source>
        <dbReference type="Proteomes" id="UP000254737"/>
    </source>
</evidence>
<protein>
    <submittedName>
        <fullName evidence="3">Uncharacterized protein</fullName>
    </submittedName>
</protein>
<dbReference type="EMBL" id="UFXS01000001">
    <property type="protein sequence ID" value="STD53503.1"/>
    <property type="molecule type" value="Genomic_DNA"/>
</dbReference>
<organism evidence="3 4">
    <name type="scientific">Empedobacter falsenii</name>
    <dbReference type="NCBI Taxonomy" id="343874"/>
    <lineage>
        <taxon>Bacteria</taxon>
        <taxon>Pseudomonadati</taxon>
        <taxon>Bacteroidota</taxon>
        <taxon>Flavobacteriia</taxon>
        <taxon>Flavobacteriales</taxon>
        <taxon>Weeksellaceae</taxon>
        <taxon>Empedobacter</taxon>
    </lineage>
</organism>
<dbReference type="Proteomes" id="UP000510643">
    <property type="component" value="Chromosome"/>
</dbReference>
<dbReference type="GeneID" id="78403217"/>
<feature type="transmembrane region" description="Helical" evidence="1">
    <location>
        <begin position="26"/>
        <end position="47"/>
    </location>
</feature>
<dbReference type="OrthoDB" id="1449442at2"/>
<keyword evidence="1" id="KW-0812">Transmembrane</keyword>
<keyword evidence="1" id="KW-0472">Membrane</keyword>
<accession>A0A376G1U1</accession>
<keyword evidence="1" id="KW-1133">Transmembrane helix</keyword>